<evidence type="ECO:0000256" key="1">
    <source>
        <dbReference type="ARBA" id="ARBA00023015"/>
    </source>
</evidence>
<comment type="caution">
    <text evidence="5">The sequence shown here is derived from an EMBL/GenBank/DDBJ whole genome shotgun (WGS) entry which is preliminary data.</text>
</comment>
<keyword evidence="6" id="KW-1185">Reference proteome</keyword>
<evidence type="ECO:0000256" key="2">
    <source>
        <dbReference type="ARBA" id="ARBA00023125"/>
    </source>
</evidence>
<dbReference type="SUPFAM" id="SSF53822">
    <property type="entry name" value="Periplasmic binding protein-like I"/>
    <property type="match status" value="1"/>
</dbReference>
<dbReference type="GO" id="GO:0003700">
    <property type="term" value="F:DNA-binding transcription factor activity"/>
    <property type="evidence" value="ECO:0007669"/>
    <property type="project" value="InterPro"/>
</dbReference>
<protein>
    <submittedName>
        <fullName evidence="5">GntR family transcriptional regulator</fullName>
    </submittedName>
</protein>
<name>A0A844G2L0_9BACT</name>
<reference evidence="5 6" key="1">
    <citation type="submission" date="2019-08" db="EMBL/GenBank/DDBJ databases">
        <title>In-depth cultivation of the pig gut microbiome towards novel bacterial diversity and tailored functional studies.</title>
        <authorList>
            <person name="Wylensek D."/>
            <person name="Hitch T.C.A."/>
            <person name="Clavel T."/>
        </authorList>
    </citation>
    <scope>NUCLEOTIDE SEQUENCE [LARGE SCALE GENOMIC DNA]</scope>
    <source>
        <strain evidence="5 6">BBE-744-WT-12</strain>
    </source>
</reference>
<dbReference type="Proteomes" id="UP000435649">
    <property type="component" value="Unassembled WGS sequence"/>
</dbReference>
<dbReference type="SMART" id="SM00345">
    <property type="entry name" value="HTH_GNTR"/>
    <property type="match status" value="1"/>
</dbReference>
<dbReference type="InterPro" id="IPR036388">
    <property type="entry name" value="WH-like_DNA-bd_sf"/>
</dbReference>
<dbReference type="Gene3D" id="1.10.10.10">
    <property type="entry name" value="Winged helix-like DNA-binding domain superfamily/Winged helix DNA-binding domain"/>
    <property type="match status" value="1"/>
</dbReference>
<evidence type="ECO:0000259" key="4">
    <source>
        <dbReference type="SMART" id="SM00345"/>
    </source>
</evidence>
<dbReference type="InterPro" id="IPR000524">
    <property type="entry name" value="Tscrpt_reg_HTH_GntR"/>
</dbReference>
<proteinExistence type="predicted"/>
<gene>
    <name evidence="5" type="ORF">FYJ85_09070</name>
</gene>
<dbReference type="AlphaFoldDB" id="A0A844G2L0"/>
<dbReference type="InterPro" id="IPR036390">
    <property type="entry name" value="WH_DNA-bd_sf"/>
</dbReference>
<dbReference type="InterPro" id="IPR028082">
    <property type="entry name" value="Peripla_BP_I"/>
</dbReference>
<dbReference type="Pfam" id="PF00392">
    <property type="entry name" value="GntR"/>
    <property type="match status" value="1"/>
</dbReference>
<organism evidence="5 6">
    <name type="scientific">Victivallis lenta</name>
    <dbReference type="NCBI Taxonomy" id="2606640"/>
    <lineage>
        <taxon>Bacteria</taxon>
        <taxon>Pseudomonadati</taxon>
        <taxon>Lentisphaerota</taxon>
        <taxon>Lentisphaeria</taxon>
        <taxon>Victivallales</taxon>
        <taxon>Victivallaceae</taxon>
        <taxon>Victivallis</taxon>
    </lineage>
</organism>
<evidence type="ECO:0000313" key="5">
    <source>
        <dbReference type="EMBL" id="MST97194.1"/>
    </source>
</evidence>
<evidence type="ECO:0000313" key="6">
    <source>
        <dbReference type="Proteomes" id="UP000435649"/>
    </source>
</evidence>
<accession>A0A844G2L0</accession>
<evidence type="ECO:0000256" key="3">
    <source>
        <dbReference type="ARBA" id="ARBA00023163"/>
    </source>
</evidence>
<keyword evidence="3" id="KW-0804">Transcription</keyword>
<dbReference type="GO" id="GO:0003677">
    <property type="term" value="F:DNA binding"/>
    <property type="evidence" value="ECO:0007669"/>
    <property type="project" value="UniProtKB-KW"/>
</dbReference>
<feature type="domain" description="HTH gntR-type" evidence="4">
    <location>
        <begin position="28"/>
        <end position="90"/>
    </location>
</feature>
<dbReference type="EMBL" id="VUNS01000008">
    <property type="protein sequence ID" value="MST97194.1"/>
    <property type="molecule type" value="Genomic_DNA"/>
</dbReference>
<sequence length="357" mass="40205">MRYQNKSNSILTMIQPKLKITKHSTPAEYQQIRKYVIDSVLESGCAPKRLASMREMAGFFKVSTATVQRALKELVDDDYLTVKPGIGLFTNPDRGWLREKTEVIGVLAADGRQIYYENFLWDLLSAVGRRITSGRKLLYPINLFHTAGHVPESLAFLSMTGLIWLGPDFAPSAAADAFFAALTVPAVTVNDPRAGHSCISYDMELEGYQVGRKLLGEGRRSPVVIAKRPDMPQIAGLRRAFSESGTPFNDRLLVLRNPGMADRLHTIFDLLEMPEAIYAVGGMLRDIEPVLRERRPDFDRCRLIGESSVWKPDFRGWVVGHEYELLAETACSQLFAEIDGGPRRDHRIPRKIKLHHP</sequence>
<dbReference type="SUPFAM" id="SSF46785">
    <property type="entry name" value="Winged helix' DNA-binding domain"/>
    <property type="match status" value="1"/>
</dbReference>
<keyword evidence="1" id="KW-0805">Transcription regulation</keyword>
<dbReference type="Gene3D" id="3.40.50.2300">
    <property type="match status" value="2"/>
</dbReference>
<keyword evidence="2" id="KW-0238">DNA-binding</keyword>